<dbReference type="Proteomes" id="UP000198784">
    <property type="component" value="Unassembled WGS sequence"/>
</dbReference>
<dbReference type="RefSeq" id="WP_090502839.1">
    <property type="nucleotide sequence ID" value="NZ_FOWX01000022.1"/>
</dbReference>
<evidence type="ECO:0000313" key="2">
    <source>
        <dbReference type="EMBL" id="SFP88127.1"/>
    </source>
</evidence>
<name>A0A1I5TZT0_9PSED</name>
<proteinExistence type="predicted"/>
<evidence type="ECO:0000313" key="3">
    <source>
        <dbReference type="Proteomes" id="UP000198784"/>
    </source>
</evidence>
<keyword evidence="1" id="KW-0732">Signal</keyword>
<dbReference type="OrthoDB" id="5368503at2"/>
<dbReference type="EMBL" id="FOWX01000022">
    <property type="protein sequence ID" value="SFP88127.1"/>
    <property type="molecule type" value="Genomic_DNA"/>
</dbReference>
<evidence type="ECO:0000256" key="1">
    <source>
        <dbReference type="SAM" id="SignalP"/>
    </source>
</evidence>
<dbReference type="STRING" id="289003.SAMN05216190_12265"/>
<sequence length="238" mass="25848">MKKTLPLLAAFLFIGQVNAHGLWTEQRRGNIETIYGHGAEDDAFKAEKISGAWAYDSRGKMIPVTLKRLDDHARLEPLSPPAVVAVALDNGPWSLTPNKQWINQGRSKVPTSTQSLHTFKYSLAICDEGVSLPALDQLKMVIVPEADPLEVGVGKLLPVRVLIDGKPAAGIELVGDYRSAPHQISTKTDATGRAQVMVRNEGLNIIAAEAYLPVANDPDIETRGLFASLTFLGEAHHE</sequence>
<reference evidence="3" key="1">
    <citation type="submission" date="2016-10" db="EMBL/GenBank/DDBJ databases">
        <authorList>
            <person name="Varghese N."/>
            <person name="Submissions S."/>
        </authorList>
    </citation>
    <scope>NUCLEOTIDE SEQUENCE [LARGE SCALE GENOMIC DNA]</scope>
    <source>
        <strain evidence="3">DSM 17834</strain>
    </source>
</reference>
<keyword evidence="3" id="KW-1185">Reference proteome</keyword>
<dbReference type="AlphaFoldDB" id="A0A1I5TZT0"/>
<dbReference type="InterPro" id="IPR019613">
    <property type="entry name" value="DUF4198"/>
</dbReference>
<accession>A0A1I5TZT0</accession>
<dbReference type="Pfam" id="PF10670">
    <property type="entry name" value="DUF4198"/>
    <property type="match status" value="1"/>
</dbReference>
<protein>
    <submittedName>
        <fullName evidence="2">Uncharacterized conserved protein, contains GH25 family domain</fullName>
    </submittedName>
</protein>
<organism evidence="2 3">
    <name type="scientific">Pseudomonas borbori</name>
    <dbReference type="NCBI Taxonomy" id="289003"/>
    <lineage>
        <taxon>Bacteria</taxon>
        <taxon>Pseudomonadati</taxon>
        <taxon>Pseudomonadota</taxon>
        <taxon>Gammaproteobacteria</taxon>
        <taxon>Pseudomonadales</taxon>
        <taxon>Pseudomonadaceae</taxon>
        <taxon>Pseudomonas</taxon>
    </lineage>
</organism>
<gene>
    <name evidence="2" type="ORF">SAMN05216190_12265</name>
</gene>
<feature type="chain" id="PRO_5011436414" evidence="1">
    <location>
        <begin position="20"/>
        <end position="238"/>
    </location>
</feature>
<feature type="signal peptide" evidence="1">
    <location>
        <begin position="1"/>
        <end position="19"/>
    </location>
</feature>